<reference evidence="3 4" key="1">
    <citation type="submission" date="2017-09" db="EMBL/GenBank/DDBJ databases">
        <title>Depth-based differentiation of microbial function through sediment-hosted aquifers and enrichment of novel symbionts in the deep terrestrial subsurface.</title>
        <authorList>
            <person name="Probst A.J."/>
            <person name="Ladd B."/>
            <person name="Jarett J.K."/>
            <person name="Geller-Mcgrath D.E."/>
            <person name="Sieber C.M."/>
            <person name="Emerson J.B."/>
            <person name="Anantharaman K."/>
            <person name="Thomas B.C."/>
            <person name="Malmstrom R."/>
            <person name="Stieglmeier M."/>
            <person name="Klingl A."/>
            <person name="Woyke T."/>
            <person name="Ryan C.M."/>
            <person name="Banfield J.F."/>
        </authorList>
    </citation>
    <scope>NUCLEOTIDE SEQUENCE [LARGE SCALE GENOMIC DNA]</scope>
    <source>
        <strain evidence="3">CG10_big_fil_rev_8_21_14_0_10_42_12</strain>
    </source>
</reference>
<dbReference type="Pfam" id="PF01424">
    <property type="entry name" value="R3H"/>
    <property type="match status" value="1"/>
</dbReference>
<dbReference type="InterPro" id="IPR009019">
    <property type="entry name" value="KH_sf_prok-type"/>
</dbReference>
<name>A0A2H0QSM3_9BACT</name>
<evidence type="ECO:0000259" key="2">
    <source>
        <dbReference type="PROSITE" id="PS51061"/>
    </source>
</evidence>
<organism evidence="3 4">
    <name type="scientific">Candidatus Zambryskibacteria bacterium CG10_big_fil_rev_8_21_14_0_10_42_12</name>
    <dbReference type="NCBI Taxonomy" id="1975115"/>
    <lineage>
        <taxon>Bacteria</taxon>
        <taxon>Candidatus Zambryskiibacteriota</taxon>
    </lineage>
</organism>
<dbReference type="InterPro" id="IPR036867">
    <property type="entry name" value="R3H_dom_sf"/>
</dbReference>
<feature type="domain" description="R3H" evidence="2">
    <location>
        <begin position="83"/>
        <end position="149"/>
    </location>
</feature>
<protein>
    <recommendedName>
        <fullName evidence="2">R3H domain-containing protein</fullName>
    </recommendedName>
</protein>
<dbReference type="GO" id="GO:0003723">
    <property type="term" value="F:RNA binding"/>
    <property type="evidence" value="ECO:0007669"/>
    <property type="project" value="UniProtKB-KW"/>
</dbReference>
<dbReference type="InterPro" id="IPR001374">
    <property type="entry name" value="R3H_dom"/>
</dbReference>
<dbReference type="SUPFAM" id="SSF54814">
    <property type="entry name" value="Prokaryotic type KH domain (KH-domain type II)"/>
    <property type="match status" value="1"/>
</dbReference>
<evidence type="ECO:0000256" key="1">
    <source>
        <dbReference type="ARBA" id="ARBA00022884"/>
    </source>
</evidence>
<keyword evidence="1" id="KW-0694">RNA-binding</keyword>
<dbReference type="Proteomes" id="UP000231333">
    <property type="component" value="Unassembled WGS sequence"/>
</dbReference>
<proteinExistence type="predicted"/>
<accession>A0A2H0QSM3</accession>
<dbReference type="EMBL" id="PCXL01000026">
    <property type="protein sequence ID" value="PIR37267.1"/>
    <property type="molecule type" value="Genomic_DNA"/>
</dbReference>
<dbReference type="PANTHER" id="PTHR35800">
    <property type="entry name" value="PROTEIN JAG"/>
    <property type="match status" value="1"/>
</dbReference>
<dbReference type="InterPro" id="IPR004044">
    <property type="entry name" value="KH_dom_type_2"/>
</dbReference>
<dbReference type="InterPro" id="IPR015946">
    <property type="entry name" value="KH_dom-like_a/b"/>
</dbReference>
<evidence type="ECO:0000313" key="3">
    <source>
        <dbReference type="EMBL" id="PIR37267.1"/>
    </source>
</evidence>
<sequence length="158" mass="17927">MDKKEIIKKTIENTLTHLSIPYTSIFFDESPLLWVTVETNDSAILIGRGGDTIRALNQLVQKIVSKVCGEEISLTIDVNGYKKKEKDRIIQKAKLLGDRAKNFRVNINLEPMSAYERLIIHEYFSEDPLIQTESAGEGRDRHVVLKYTESVSSDISSL</sequence>
<dbReference type="PROSITE" id="PS51061">
    <property type="entry name" value="R3H"/>
    <property type="match status" value="1"/>
</dbReference>
<evidence type="ECO:0000313" key="4">
    <source>
        <dbReference type="Proteomes" id="UP000231333"/>
    </source>
</evidence>
<dbReference type="Pfam" id="PF07650">
    <property type="entry name" value="KH_2"/>
    <property type="match status" value="1"/>
</dbReference>
<dbReference type="SMART" id="SM00393">
    <property type="entry name" value="R3H"/>
    <property type="match status" value="1"/>
</dbReference>
<comment type="caution">
    <text evidence="3">The sequence shown here is derived from an EMBL/GenBank/DDBJ whole genome shotgun (WGS) entry which is preliminary data.</text>
</comment>
<dbReference type="Gene3D" id="3.30.1370.50">
    <property type="entry name" value="R3H-like domain"/>
    <property type="match status" value="1"/>
</dbReference>
<dbReference type="PANTHER" id="PTHR35800:SF1">
    <property type="entry name" value="RNA-BINDING PROTEIN KHPB"/>
    <property type="match status" value="1"/>
</dbReference>
<dbReference type="AlphaFoldDB" id="A0A2H0QSM3"/>
<dbReference type="InterPro" id="IPR039247">
    <property type="entry name" value="KhpB"/>
</dbReference>
<gene>
    <name evidence="3" type="ORF">COV34_03535</name>
</gene>
<dbReference type="SUPFAM" id="SSF82708">
    <property type="entry name" value="R3H domain"/>
    <property type="match status" value="1"/>
</dbReference>
<dbReference type="Gene3D" id="3.30.300.20">
    <property type="match status" value="1"/>
</dbReference>